<accession>A0A1F5E493</accession>
<name>A0A1F5E493_9BACT</name>
<dbReference type="PANTHER" id="PTHR38471:SF2">
    <property type="entry name" value="FOUR HELIX BUNDLE PROTEIN"/>
    <property type="match status" value="1"/>
</dbReference>
<dbReference type="SUPFAM" id="SSF158446">
    <property type="entry name" value="IVS-encoded protein-like"/>
    <property type="match status" value="1"/>
</dbReference>
<evidence type="ECO:0008006" key="3">
    <source>
        <dbReference type="Google" id="ProtNLM"/>
    </source>
</evidence>
<evidence type="ECO:0000313" key="2">
    <source>
        <dbReference type="Proteomes" id="UP000177006"/>
    </source>
</evidence>
<dbReference type="PANTHER" id="PTHR38471">
    <property type="entry name" value="FOUR HELIX BUNDLE PROTEIN"/>
    <property type="match status" value="1"/>
</dbReference>
<dbReference type="Proteomes" id="UP000177006">
    <property type="component" value="Unassembled WGS sequence"/>
</dbReference>
<organism evidence="1 2">
    <name type="scientific">Candidatus Beckwithbacteria bacterium RBG_13_42_9</name>
    <dbReference type="NCBI Taxonomy" id="1797457"/>
    <lineage>
        <taxon>Bacteria</taxon>
        <taxon>Candidatus Beckwithiibacteriota</taxon>
    </lineage>
</organism>
<dbReference type="InterPro" id="IPR036583">
    <property type="entry name" value="23S_rRNA_IVS_sf"/>
</dbReference>
<dbReference type="STRING" id="1797457.A2160_01340"/>
<reference evidence="1 2" key="1">
    <citation type="journal article" date="2016" name="Nat. Commun.">
        <title>Thousands of microbial genomes shed light on interconnected biogeochemical processes in an aquifer system.</title>
        <authorList>
            <person name="Anantharaman K."/>
            <person name="Brown C.T."/>
            <person name="Hug L.A."/>
            <person name="Sharon I."/>
            <person name="Castelle C.J."/>
            <person name="Probst A.J."/>
            <person name="Thomas B.C."/>
            <person name="Singh A."/>
            <person name="Wilkins M.J."/>
            <person name="Karaoz U."/>
            <person name="Brodie E.L."/>
            <person name="Williams K.H."/>
            <person name="Hubbard S.S."/>
            <person name="Banfield J.F."/>
        </authorList>
    </citation>
    <scope>NUCLEOTIDE SEQUENCE [LARGE SCALE GENOMIC DNA]</scope>
</reference>
<gene>
    <name evidence="1" type="ORF">A2160_01340</name>
</gene>
<dbReference type="InterPro" id="IPR012657">
    <property type="entry name" value="23S_rRNA-intervening_sequence"/>
</dbReference>
<dbReference type="Pfam" id="PF05635">
    <property type="entry name" value="23S_rRNA_IVP"/>
    <property type="match status" value="1"/>
</dbReference>
<evidence type="ECO:0000313" key="1">
    <source>
        <dbReference type="EMBL" id="OGD62178.1"/>
    </source>
</evidence>
<dbReference type="NCBIfam" id="TIGR02436">
    <property type="entry name" value="four helix bundle protein"/>
    <property type="match status" value="1"/>
</dbReference>
<comment type="caution">
    <text evidence="1">The sequence shown here is derived from an EMBL/GenBank/DDBJ whole genome shotgun (WGS) entry which is preliminary data.</text>
</comment>
<dbReference type="EMBL" id="MEZK01000024">
    <property type="protein sequence ID" value="OGD62178.1"/>
    <property type="molecule type" value="Genomic_DNA"/>
</dbReference>
<proteinExistence type="predicted"/>
<dbReference type="AlphaFoldDB" id="A0A1F5E493"/>
<dbReference type="PIRSF" id="PIRSF035652">
    <property type="entry name" value="CHP02436"/>
    <property type="match status" value="1"/>
</dbReference>
<sequence>MDQEGRNIHERIFRFALLVLRFVRLIPQTIENKVIIHQLAKSVTSIGANSQEADGSESKKDFIHKFLIARKEAKETNYWIRLVCAHNCKNLELVNQGKKLFDEGEELVKIISAIVKNTRRTQ</sequence>
<protein>
    <recommendedName>
        <fullName evidence="3">Four helix bundle protein</fullName>
    </recommendedName>
</protein>
<dbReference type="Gene3D" id="1.20.1440.60">
    <property type="entry name" value="23S rRNA-intervening sequence"/>
    <property type="match status" value="1"/>
</dbReference>